<dbReference type="Proteomes" id="UP000235015">
    <property type="component" value="Unassembled WGS sequence"/>
</dbReference>
<sequence>MGEVGDKIDSLYPHDKARDYKIGDLRGALSIKIKLE</sequence>
<name>A0A2N6CUY2_9GAMM</name>
<comment type="caution">
    <text evidence="1">The sequence shown here is derived from an EMBL/GenBank/DDBJ whole genome shotgun (WGS) entry which is preliminary data.</text>
</comment>
<gene>
    <name evidence="1" type="ORF">C0630_13080</name>
</gene>
<evidence type="ECO:0000313" key="2">
    <source>
        <dbReference type="Proteomes" id="UP000235015"/>
    </source>
</evidence>
<dbReference type="AlphaFoldDB" id="A0A2N6CUY2"/>
<dbReference type="EMBL" id="PKUN01000022">
    <property type="protein sequence ID" value="PLX60989.1"/>
    <property type="molecule type" value="Genomic_DNA"/>
</dbReference>
<accession>A0A2N6CUY2</accession>
<proteinExistence type="predicted"/>
<reference evidence="1 2" key="1">
    <citation type="submission" date="2017-11" db="EMBL/GenBank/DDBJ databases">
        <title>Genome-resolved metagenomics identifies genetic mobility, metabolic interactions, and unexpected diversity in perchlorate-reducing communities.</title>
        <authorList>
            <person name="Barnum T.P."/>
            <person name="Figueroa I.A."/>
            <person name="Carlstrom C.I."/>
            <person name="Lucas L.N."/>
            <person name="Engelbrektson A.L."/>
            <person name="Coates J.D."/>
        </authorList>
    </citation>
    <scope>NUCLEOTIDE SEQUENCE [LARGE SCALE GENOMIC DNA]</scope>
    <source>
        <strain evidence="1">BM301</strain>
    </source>
</reference>
<evidence type="ECO:0000313" key="1">
    <source>
        <dbReference type="EMBL" id="PLX60989.1"/>
    </source>
</evidence>
<protein>
    <submittedName>
        <fullName evidence="1">Uncharacterized protein</fullName>
    </submittedName>
</protein>
<organism evidence="1 2">
    <name type="scientific">Sedimenticola selenatireducens</name>
    <dbReference type="NCBI Taxonomy" id="191960"/>
    <lineage>
        <taxon>Bacteria</taxon>
        <taxon>Pseudomonadati</taxon>
        <taxon>Pseudomonadota</taxon>
        <taxon>Gammaproteobacteria</taxon>
        <taxon>Chromatiales</taxon>
        <taxon>Sedimenticolaceae</taxon>
        <taxon>Sedimenticola</taxon>
    </lineage>
</organism>